<dbReference type="Gene3D" id="3.80.10.10">
    <property type="entry name" value="Ribonuclease Inhibitor"/>
    <property type="match status" value="1"/>
</dbReference>
<comment type="caution">
    <text evidence="2">The sequence shown here is derived from an EMBL/GenBank/DDBJ whole genome shotgun (WGS) entry which is preliminary data.</text>
</comment>
<reference evidence="2" key="1">
    <citation type="journal article" date="2020" name="Stud. Mycol.">
        <title>101 Dothideomycetes genomes: a test case for predicting lifestyles and emergence of pathogens.</title>
        <authorList>
            <person name="Haridas S."/>
            <person name="Albert R."/>
            <person name="Binder M."/>
            <person name="Bloem J."/>
            <person name="Labutti K."/>
            <person name="Salamov A."/>
            <person name="Andreopoulos B."/>
            <person name="Baker S."/>
            <person name="Barry K."/>
            <person name="Bills G."/>
            <person name="Bluhm B."/>
            <person name="Cannon C."/>
            <person name="Castanera R."/>
            <person name="Culley D."/>
            <person name="Daum C."/>
            <person name="Ezra D."/>
            <person name="Gonzalez J."/>
            <person name="Henrissat B."/>
            <person name="Kuo A."/>
            <person name="Liang C."/>
            <person name="Lipzen A."/>
            <person name="Lutzoni F."/>
            <person name="Magnuson J."/>
            <person name="Mondo S."/>
            <person name="Nolan M."/>
            <person name="Ohm R."/>
            <person name="Pangilinan J."/>
            <person name="Park H.-J."/>
            <person name="Ramirez L."/>
            <person name="Alfaro M."/>
            <person name="Sun H."/>
            <person name="Tritt A."/>
            <person name="Yoshinaga Y."/>
            <person name="Zwiers L.-H."/>
            <person name="Turgeon B."/>
            <person name="Goodwin S."/>
            <person name="Spatafora J."/>
            <person name="Crous P."/>
            <person name="Grigoriev I."/>
        </authorList>
    </citation>
    <scope>NUCLEOTIDE SEQUENCE</scope>
    <source>
        <strain evidence="2">CBS 125425</strain>
    </source>
</reference>
<sequence>MASFIDLPQELKDSILVDIKHKDLSALSLTCKRLRASAIPFLYADIRMIWKAEICLHAPYSRGTECRGTYSPRLDLLLRSIIESPPLAAMIKNVALQAEGFFDQGVVLRIENDTFSPGLPIPKESHAGAFMAFAEQIGYAGNNETFKAAVGNNSLHAILPLFLTACPNLNRLHLGLSFVLKNQIFANFLSCAYPNNITARSPFGQLKSLEVGTVPEDLQVQPFSQLDYKLLDAVYVHLLHMPTLERAHLANVPSPIPFNYNRGSSQEERLYSLPISTQTSTLRSLELIQTGISETVLGKVLATTPKLTSLTYDPIINPRGDRFGFMDGEELAAALAHVKNSLTDLKISYTGNFDEIETFHHCSLRHMSTLKTLEVPMTVLLGWFNWQRKPKLPSIADSLPCRLEKLVLGEDYWWIEDILHWNEQEIMKALEEFVDHGRWRQATPQLVEMSVLLANEEDALRDGDHYARAEEFKNLCEVNGLRCADFRLHPRLRQLLVADQKYVPGVEMGIKSARFMGETKVNGRREGKYVP</sequence>
<dbReference type="InterPro" id="IPR032675">
    <property type="entry name" value="LRR_dom_sf"/>
</dbReference>
<organism evidence="2 3">
    <name type="scientific">Polyplosphaeria fusca</name>
    <dbReference type="NCBI Taxonomy" id="682080"/>
    <lineage>
        <taxon>Eukaryota</taxon>
        <taxon>Fungi</taxon>
        <taxon>Dikarya</taxon>
        <taxon>Ascomycota</taxon>
        <taxon>Pezizomycotina</taxon>
        <taxon>Dothideomycetes</taxon>
        <taxon>Pleosporomycetidae</taxon>
        <taxon>Pleosporales</taxon>
        <taxon>Tetraplosphaeriaceae</taxon>
        <taxon>Polyplosphaeria</taxon>
    </lineage>
</organism>
<protein>
    <recommendedName>
        <fullName evidence="1">F-box domain-containing protein</fullName>
    </recommendedName>
</protein>
<accession>A0A9P4R7M5</accession>
<evidence type="ECO:0000313" key="2">
    <source>
        <dbReference type="EMBL" id="KAF2738247.1"/>
    </source>
</evidence>
<dbReference type="SUPFAM" id="SSF52047">
    <property type="entry name" value="RNI-like"/>
    <property type="match status" value="1"/>
</dbReference>
<dbReference type="OrthoDB" id="3720847at2759"/>
<dbReference type="Proteomes" id="UP000799444">
    <property type="component" value="Unassembled WGS sequence"/>
</dbReference>
<keyword evidence="3" id="KW-1185">Reference proteome</keyword>
<name>A0A9P4R7M5_9PLEO</name>
<evidence type="ECO:0000259" key="1">
    <source>
        <dbReference type="PROSITE" id="PS50181"/>
    </source>
</evidence>
<dbReference type="EMBL" id="ML996110">
    <property type="protein sequence ID" value="KAF2738247.1"/>
    <property type="molecule type" value="Genomic_DNA"/>
</dbReference>
<proteinExistence type="predicted"/>
<feature type="domain" description="F-box" evidence="1">
    <location>
        <begin position="1"/>
        <end position="53"/>
    </location>
</feature>
<dbReference type="AlphaFoldDB" id="A0A9P4R7M5"/>
<gene>
    <name evidence="2" type="ORF">EJ04DRAFT_587982</name>
</gene>
<dbReference type="PROSITE" id="PS50181">
    <property type="entry name" value="FBOX"/>
    <property type="match status" value="1"/>
</dbReference>
<dbReference type="InterPro" id="IPR001810">
    <property type="entry name" value="F-box_dom"/>
</dbReference>
<evidence type="ECO:0000313" key="3">
    <source>
        <dbReference type="Proteomes" id="UP000799444"/>
    </source>
</evidence>